<protein>
    <recommendedName>
        <fullName evidence="3">GumN family protein</fullName>
    </recommendedName>
</protein>
<dbReference type="HOGENOM" id="CLU_057525_1_1_10"/>
<evidence type="ECO:0000313" key="1">
    <source>
        <dbReference type="EMBL" id="AHF18066.1"/>
    </source>
</evidence>
<dbReference type="PANTHER" id="PTHR40590:SF1">
    <property type="entry name" value="CYTOPLASMIC PROTEIN"/>
    <property type="match status" value="1"/>
</dbReference>
<keyword evidence="2" id="KW-1185">Reference proteome</keyword>
<reference evidence="1 2" key="1">
    <citation type="submission" date="2013-12" db="EMBL/GenBank/DDBJ databases">
        <authorList>
            <consortium name="DOE Joint Genome Institute"/>
            <person name="Eisen J."/>
            <person name="Huntemann M."/>
            <person name="Han J."/>
            <person name="Chen A."/>
            <person name="Kyrpides N."/>
            <person name="Mavromatis K."/>
            <person name="Markowitz V."/>
            <person name="Palaniappan K."/>
            <person name="Ivanova N."/>
            <person name="Schaumberg A."/>
            <person name="Pati A."/>
            <person name="Liolios K."/>
            <person name="Nordberg H.P."/>
            <person name="Cantor M.N."/>
            <person name="Hua S.X."/>
            <person name="Woyke T."/>
        </authorList>
    </citation>
    <scope>NUCLEOTIDE SEQUENCE [LARGE SCALE GENOMIC DNA]</scope>
    <source>
        <strain evidence="2">DSM 19437</strain>
    </source>
</reference>
<dbReference type="InterPro" id="IPR002816">
    <property type="entry name" value="TraB/PrgY/GumN_fam"/>
</dbReference>
<organism evidence="1 2">
    <name type="scientific">Niabella soli DSM 19437</name>
    <dbReference type="NCBI Taxonomy" id="929713"/>
    <lineage>
        <taxon>Bacteria</taxon>
        <taxon>Pseudomonadati</taxon>
        <taxon>Bacteroidota</taxon>
        <taxon>Chitinophagia</taxon>
        <taxon>Chitinophagales</taxon>
        <taxon>Chitinophagaceae</taxon>
        <taxon>Niabella</taxon>
    </lineage>
</organism>
<dbReference type="EMBL" id="CP007035">
    <property type="protein sequence ID" value="AHF18066.1"/>
    <property type="molecule type" value="Genomic_DNA"/>
</dbReference>
<dbReference type="eggNOG" id="COG3735">
    <property type="taxonomic scope" value="Bacteria"/>
</dbReference>
<dbReference type="InterPro" id="IPR047111">
    <property type="entry name" value="YbaP-like"/>
</dbReference>
<dbReference type="AlphaFoldDB" id="W0F9J3"/>
<evidence type="ECO:0008006" key="3">
    <source>
        <dbReference type="Google" id="ProtNLM"/>
    </source>
</evidence>
<accession>W0F9J3</accession>
<dbReference type="OrthoDB" id="9798714at2"/>
<evidence type="ECO:0000313" key="2">
    <source>
        <dbReference type="Proteomes" id="UP000003586"/>
    </source>
</evidence>
<gene>
    <name evidence="1" type="ORF">NIASO_19740</name>
</gene>
<name>W0F9J3_9BACT</name>
<dbReference type="Proteomes" id="UP000003586">
    <property type="component" value="Chromosome"/>
</dbReference>
<sequence length="276" mass="30482">MLRCAVGSGQQTTQANSVLWRITGNHLNAPSYLLGTLHIACGEDFEIKPKVKAVMQLVRTITFEADINNTQGSDKLIELTKPVPGILDTLKPGKLKLLDSLFKENNLTRDALSYTSPFGLMSILTVKTFNCPNASGMKMMEPELYTIAQNYSLQVDHLESVDFQIGLIQSTNTIDDLIASMQDMKTAPAFTKQLVLDYRNENLPKLTALMNDPRFMSTADEIKLLKKRNKNWVAIMPGKMKNSPTLFAVGAGHLGGADGLISLLQKKGYTLTPVYN</sequence>
<dbReference type="CDD" id="cd14789">
    <property type="entry name" value="Tiki"/>
    <property type="match status" value="1"/>
</dbReference>
<dbReference type="Pfam" id="PF01963">
    <property type="entry name" value="TraB_PrgY_gumN"/>
    <property type="match status" value="1"/>
</dbReference>
<dbReference type="KEGG" id="nso:NIASO_19740"/>
<dbReference type="PANTHER" id="PTHR40590">
    <property type="entry name" value="CYTOPLASMIC PROTEIN-RELATED"/>
    <property type="match status" value="1"/>
</dbReference>
<proteinExistence type="predicted"/>